<protein>
    <submittedName>
        <fullName evidence="2">Alpha-E domain-containing protein</fullName>
    </submittedName>
</protein>
<comment type="caution">
    <text evidence="2">The sequence shown here is derived from an EMBL/GenBank/DDBJ whole genome shotgun (WGS) entry which is preliminary data.</text>
</comment>
<dbReference type="EMBL" id="VDFU01000024">
    <property type="protein sequence ID" value="TNC47582.1"/>
    <property type="molecule type" value="Genomic_DNA"/>
</dbReference>
<dbReference type="PANTHER" id="PTHR34595">
    <property type="entry name" value="BLR5612 PROTEIN"/>
    <property type="match status" value="1"/>
</dbReference>
<dbReference type="PANTHER" id="PTHR34595:SF7">
    <property type="entry name" value="SLL1039 PROTEIN"/>
    <property type="match status" value="1"/>
</dbReference>
<feature type="non-terminal residue" evidence="2">
    <location>
        <position position="1"/>
    </location>
</feature>
<evidence type="ECO:0000313" key="2">
    <source>
        <dbReference type="EMBL" id="TNC47582.1"/>
    </source>
</evidence>
<accession>A0A5C4MP33</accession>
<proteinExistence type="predicted"/>
<dbReference type="Pfam" id="PF04168">
    <property type="entry name" value="Alpha-E"/>
    <property type="match status" value="1"/>
</dbReference>
<sequence>MARHLERAENTARLVSVHSETRLDWPDSDEFAWEPVLRITGTLDDFEARGLSRTDEDAAEFLLSDPWNPSSLLSICARARENNRTLIDILPRESWEEVNELHQLTAQPGVARADRRGEHLREVIGRAQAMAGLFLGALNDDEGYAVLRLGRAIERGDFATRVMLGRLEIIEHGASDHQVLRGADWVGALRSLTAFQMYRRSVLGPVTGPRVIRFITCSTVFPRALAYCAREAERALARLPGSSLPLAAAERLSTALASEHCLVDNEAKPTAILTAVQKDLAALHESFAATYFVPQPEGPFRAGQRQTQST</sequence>
<keyword evidence="3" id="KW-1185">Reference proteome</keyword>
<dbReference type="InterPro" id="IPR051680">
    <property type="entry name" value="ATP-dep_Glu-Cys_Ligase-2"/>
</dbReference>
<dbReference type="OrthoDB" id="9803532at2"/>
<feature type="domain" description="DUF403" evidence="1">
    <location>
        <begin position="1"/>
        <end position="292"/>
    </location>
</feature>
<dbReference type="RefSeq" id="WP_139078093.1">
    <property type="nucleotide sequence ID" value="NZ_VDFU01000024.1"/>
</dbReference>
<organism evidence="2 3">
    <name type="scientific">Rubellimicrobium rubrum</name>
    <dbReference type="NCBI Taxonomy" id="2585369"/>
    <lineage>
        <taxon>Bacteria</taxon>
        <taxon>Pseudomonadati</taxon>
        <taxon>Pseudomonadota</taxon>
        <taxon>Alphaproteobacteria</taxon>
        <taxon>Rhodobacterales</taxon>
        <taxon>Roseobacteraceae</taxon>
        <taxon>Rubellimicrobium</taxon>
    </lineage>
</organism>
<reference evidence="2 3" key="1">
    <citation type="submission" date="2019-06" db="EMBL/GenBank/DDBJ databases">
        <title>YIM 131921 draft genome.</title>
        <authorList>
            <person name="Jiang L."/>
        </authorList>
    </citation>
    <scope>NUCLEOTIDE SEQUENCE [LARGE SCALE GENOMIC DNA]</scope>
    <source>
        <strain evidence="2 3">YIM 131921</strain>
    </source>
</reference>
<evidence type="ECO:0000259" key="1">
    <source>
        <dbReference type="Pfam" id="PF04168"/>
    </source>
</evidence>
<evidence type="ECO:0000313" key="3">
    <source>
        <dbReference type="Proteomes" id="UP000305887"/>
    </source>
</evidence>
<gene>
    <name evidence="2" type="ORF">FHG66_16155</name>
</gene>
<name>A0A5C4MP33_9RHOB</name>
<dbReference type="InterPro" id="IPR007296">
    <property type="entry name" value="DUF403"/>
</dbReference>
<dbReference type="AlphaFoldDB" id="A0A5C4MP33"/>
<dbReference type="Proteomes" id="UP000305887">
    <property type="component" value="Unassembled WGS sequence"/>
</dbReference>